<evidence type="ECO:0000313" key="5">
    <source>
        <dbReference type="Proteomes" id="UP001157418"/>
    </source>
</evidence>
<dbReference type="SUPFAM" id="SSF48403">
    <property type="entry name" value="Ankyrin repeat"/>
    <property type="match status" value="1"/>
</dbReference>
<comment type="caution">
    <text evidence="4">The sequence shown here is derived from an EMBL/GenBank/DDBJ whole genome shotgun (WGS) entry which is preliminary data.</text>
</comment>
<sequence>MGLINTSGGGKGWNPILPSCILKNKFFLASFFSLVESEMSQEYPYPSHVHAASFVSVKLSSKTNYSMWEEQMMCLLESHDMLGFIDGTIKKEKYRGWNRSDKLVKGWIFGSLSEDVMATVLGLDTANNVWEKLRTTYSIYASPNTTRNIDKTDHLPLCRAIMRGDWEEAGEIFNRDKDALTVKLNVEGHSALHIAIDACKHIQFVENLLKEINPESLLALVTCHKENALHRAAMVDNVKAAKMLVEKNPYLLFSLDNMNNMPIHRAIIGSHETTFQYMLDACMRHITLSQEDGYHNPFEGRHGVRLLTNVINAGLLDVAYDLIKKYPVMATKKVGPYIPLLSIARKGDLYFSGTRYNFYQKFVYANLPTGNNDLSGTNKIQDIENQNTYNGNFETNGWKTYFYYVIQRIYVKFWDVALLKMTHVKHLHEDKLKHNKARMLLKCICKEVGKIDKGIDICRIYGEAFNLAVQNDTPEAVEEIIESFPQAIWTRNSDGYLATQVAIKDRCRKVHGILIRHLPRNKYLVHAFLDDDKNNTLHLAGQLAPIPKLNLVSGAALQMQRELQWFKGVEKFGKPKHKEIKNKKGETPIMVFRREHKELRKEGEAWMKKTADSYTITAALIITIVFAAAITVPGGNDSDTGKAIYSRKPSFIIFVVSDAISLFASTTSLLLFLSILTARYREEDFLYRLPLRLIVGLAMLFLSVSSMMVAFSATLYLTFGQGRAWILIPVATLTCLPIVSFVTLQLPLLVDLISSTYYHGIFAEDQSP</sequence>
<dbReference type="SMART" id="SM00248">
    <property type="entry name" value="ANK"/>
    <property type="match status" value="3"/>
</dbReference>
<feature type="domain" description="PGG" evidence="2">
    <location>
        <begin position="605"/>
        <end position="717"/>
    </location>
</feature>
<dbReference type="InterPro" id="IPR029472">
    <property type="entry name" value="Copia-like_N"/>
</dbReference>
<name>A0AAU9NSS1_9ASTR</name>
<dbReference type="InterPro" id="IPR002110">
    <property type="entry name" value="Ankyrin_rpt"/>
</dbReference>
<dbReference type="Proteomes" id="UP001157418">
    <property type="component" value="Unassembled WGS sequence"/>
</dbReference>
<dbReference type="PANTHER" id="PTHR24177:SF467">
    <property type="entry name" value="PGG DOMAIN, RETROTRANSPOSON COPIA-LIKE PROTEIN"/>
    <property type="match status" value="1"/>
</dbReference>
<dbReference type="Pfam" id="PF14244">
    <property type="entry name" value="Retrotran_gag_3"/>
    <property type="match status" value="1"/>
</dbReference>
<feature type="transmembrane region" description="Helical" evidence="1">
    <location>
        <begin position="693"/>
        <end position="719"/>
    </location>
</feature>
<dbReference type="AlphaFoldDB" id="A0AAU9NSS1"/>
<keyword evidence="1" id="KW-0812">Transmembrane</keyword>
<dbReference type="EMBL" id="CAKMRJ010005412">
    <property type="protein sequence ID" value="CAH1440855.1"/>
    <property type="molecule type" value="Genomic_DNA"/>
</dbReference>
<organism evidence="4 5">
    <name type="scientific">Lactuca virosa</name>
    <dbReference type="NCBI Taxonomy" id="75947"/>
    <lineage>
        <taxon>Eukaryota</taxon>
        <taxon>Viridiplantae</taxon>
        <taxon>Streptophyta</taxon>
        <taxon>Embryophyta</taxon>
        <taxon>Tracheophyta</taxon>
        <taxon>Spermatophyta</taxon>
        <taxon>Magnoliopsida</taxon>
        <taxon>eudicotyledons</taxon>
        <taxon>Gunneridae</taxon>
        <taxon>Pentapetalae</taxon>
        <taxon>asterids</taxon>
        <taxon>campanulids</taxon>
        <taxon>Asterales</taxon>
        <taxon>Asteraceae</taxon>
        <taxon>Cichorioideae</taxon>
        <taxon>Cichorieae</taxon>
        <taxon>Lactucinae</taxon>
        <taxon>Lactuca</taxon>
    </lineage>
</organism>
<feature type="transmembrane region" description="Helical" evidence="1">
    <location>
        <begin position="614"/>
        <end position="632"/>
    </location>
</feature>
<dbReference type="InterPro" id="IPR036770">
    <property type="entry name" value="Ankyrin_rpt-contain_sf"/>
</dbReference>
<dbReference type="PANTHER" id="PTHR24177">
    <property type="entry name" value="CASKIN"/>
    <property type="match status" value="1"/>
</dbReference>
<keyword evidence="5" id="KW-1185">Reference proteome</keyword>
<gene>
    <name evidence="4" type="ORF">LVIROSA_LOCUS26961</name>
</gene>
<dbReference type="Gene3D" id="1.25.40.20">
    <property type="entry name" value="Ankyrin repeat-containing domain"/>
    <property type="match status" value="1"/>
</dbReference>
<feature type="domain" description="Retrotransposon Copia-like N-terminal" evidence="3">
    <location>
        <begin position="50"/>
        <end position="91"/>
    </location>
</feature>
<proteinExistence type="predicted"/>
<protein>
    <recommendedName>
        <fullName evidence="6">PGG domain-containing protein</fullName>
    </recommendedName>
</protein>
<keyword evidence="1" id="KW-1133">Transmembrane helix</keyword>
<accession>A0AAU9NSS1</accession>
<evidence type="ECO:0000259" key="3">
    <source>
        <dbReference type="Pfam" id="PF14244"/>
    </source>
</evidence>
<evidence type="ECO:0000256" key="1">
    <source>
        <dbReference type="SAM" id="Phobius"/>
    </source>
</evidence>
<evidence type="ECO:0000259" key="2">
    <source>
        <dbReference type="Pfam" id="PF13962"/>
    </source>
</evidence>
<keyword evidence="1" id="KW-0472">Membrane</keyword>
<dbReference type="InterPro" id="IPR026961">
    <property type="entry name" value="PGG_dom"/>
</dbReference>
<evidence type="ECO:0000313" key="4">
    <source>
        <dbReference type="EMBL" id="CAH1440855.1"/>
    </source>
</evidence>
<reference evidence="4 5" key="1">
    <citation type="submission" date="2022-01" db="EMBL/GenBank/DDBJ databases">
        <authorList>
            <person name="Xiong W."/>
            <person name="Schranz E."/>
        </authorList>
    </citation>
    <scope>NUCLEOTIDE SEQUENCE [LARGE SCALE GENOMIC DNA]</scope>
</reference>
<evidence type="ECO:0008006" key="6">
    <source>
        <dbReference type="Google" id="ProtNLM"/>
    </source>
</evidence>
<dbReference type="Pfam" id="PF13962">
    <property type="entry name" value="PGG"/>
    <property type="match status" value="1"/>
</dbReference>
<dbReference type="GO" id="GO:0016020">
    <property type="term" value="C:membrane"/>
    <property type="evidence" value="ECO:0007669"/>
    <property type="project" value="TreeGrafter"/>
</dbReference>
<feature type="transmembrane region" description="Helical" evidence="1">
    <location>
        <begin position="725"/>
        <end position="750"/>
    </location>
</feature>
<feature type="transmembrane region" description="Helical" evidence="1">
    <location>
        <begin position="652"/>
        <end position="673"/>
    </location>
</feature>